<keyword evidence="2" id="KW-0472">Membrane</keyword>
<dbReference type="OrthoDB" id="206447at2759"/>
<dbReference type="Proteomes" id="UP001153069">
    <property type="component" value="Unassembled WGS sequence"/>
</dbReference>
<feature type="region of interest" description="Disordered" evidence="1">
    <location>
        <begin position="329"/>
        <end position="398"/>
    </location>
</feature>
<gene>
    <name evidence="4" type="ORF">SEMRO_442_G143920.1</name>
</gene>
<evidence type="ECO:0000313" key="5">
    <source>
        <dbReference type="Proteomes" id="UP001153069"/>
    </source>
</evidence>
<feature type="signal peptide" evidence="3">
    <location>
        <begin position="1"/>
        <end position="18"/>
    </location>
</feature>
<feature type="transmembrane region" description="Helical" evidence="2">
    <location>
        <begin position="175"/>
        <end position="193"/>
    </location>
</feature>
<evidence type="ECO:0000256" key="3">
    <source>
        <dbReference type="SAM" id="SignalP"/>
    </source>
</evidence>
<evidence type="ECO:0008006" key="6">
    <source>
        <dbReference type="Google" id="ProtNLM"/>
    </source>
</evidence>
<keyword evidence="5" id="KW-1185">Reference proteome</keyword>
<keyword evidence="3" id="KW-0732">Signal</keyword>
<feature type="transmembrane region" description="Helical" evidence="2">
    <location>
        <begin position="96"/>
        <end position="119"/>
    </location>
</feature>
<dbReference type="AlphaFoldDB" id="A0A9N8DX46"/>
<protein>
    <recommendedName>
        <fullName evidence="6">CSC1/OSCA1-like 7TM region domain-containing protein</fullName>
    </recommendedName>
</protein>
<feature type="transmembrane region" description="Helical" evidence="2">
    <location>
        <begin position="150"/>
        <end position="169"/>
    </location>
</feature>
<evidence type="ECO:0000256" key="2">
    <source>
        <dbReference type="SAM" id="Phobius"/>
    </source>
</evidence>
<keyword evidence="2" id="KW-1133">Transmembrane helix</keyword>
<evidence type="ECO:0000313" key="4">
    <source>
        <dbReference type="EMBL" id="CAB9510573.1"/>
    </source>
</evidence>
<comment type="caution">
    <text evidence="4">The sequence shown here is derived from an EMBL/GenBank/DDBJ whole genome shotgun (WGS) entry which is preliminary data.</text>
</comment>
<reference evidence="4" key="1">
    <citation type="submission" date="2020-06" db="EMBL/GenBank/DDBJ databases">
        <authorList>
            <consortium name="Plant Systems Biology data submission"/>
        </authorList>
    </citation>
    <scope>NUCLEOTIDE SEQUENCE</scope>
    <source>
        <strain evidence="4">D6</strain>
    </source>
</reference>
<evidence type="ECO:0000256" key="1">
    <source>
        <dbReference type="SAM" id="MobiDB-lite"/>
    </source>
</evidence>
<feature type="chain" id="PRO_5040133288" description="CSC1/OSCA1-like 7TM region domain-containing protein" evidence="3">
    <location>
        <begin position="19"/>
        <end position="398"/>
    </location>
</feature>
<sequence length="398" mass="44031">MQGRLAVWMAFLFGVTRSPWEYLITVDLSNTWRRHLVWSKKNGDELKNVVTQRFASSTVFLSLLFSSELSILYTPSDPGNDIRVALLARDYRSAEYWTGVVICFAIFFSVTALVANFTATSIFSSLSKENAPIVLRSTLGLYAAQLPSRLVTGAIYLFFLVVICTWVILMPQGLSLGLGVVASILLIHIVNTFSSMGRVIMDSGAMSQIPILDPEEEEKLDPHELSAVLIKRVVLARKAQVPINHQYKVDYQDTLRDVQEGNVTFPLTESELHDRASRFHFQRSTMGKAAKNFQYTVSESLQSAGSAARNSAASIPGPDLASNVANKTKTAVGNRPGGKNLTNISEEVDDNEEEDVDQSQEIVRDPPIVQEEGMVDEDSGELEDIEILQGSSERDDGF</sequence>
<proteinExistence type="predicted"/>
<name>A0A9N8DX46_9STRA</name>
<organism evidence="4 5">
    <name type="scientific">Seminavis robusta</name>
    <dbReference type="NCBI Taxonomy" id="568900"/>
    <lineage>
        <taxon>Eukaryota</taxon>
        <taxon>Sar</taxon>
        <taxon>Stramenopiles</taxon>
        <taxon>Ochrophyta</taxon>
        <taxon>Bacillariophyta</taxon>
        <taxon>Bacillariophyceae</taxon>
        <taxon>Bacillariophycidae</taxon>
        <taxon>Naviculales</taxon>
        <taxon>Naviculaceae</taxon>
        <taxon>Seminavis</taxon>
    </lineage>
</organism>
<feature type="compositionally biased region" description="Acidic residues" evidence="1">
    <location>
        <begin position="373"/>
        <end position="386"/>
    </location>
</feature>
<dbReference type="EMBL" id="CAICTM010000441">
    <property type="protein sequence ID" value="CAB9510573.1"/>
    <property type="molecule type" value="Genomic_DNA"/>
</dbReference>
<keyword evidence="2" id="KW-0812">Transmembrane</keyword>
<accession>A0A9N8DX46</accession>
<feature type="compositionally biased region" description="Acidic residues" evidence="1">
    <location>
        <begin position="346"/>
        <end position="358"/>
    </location>
</feature>